<evidence type="ECO:0000313" key="3">
    <source>
        <dbReference type="Proteomes" id="UP000325313"/>
    </source>
</evidence>
<gene>
    <name evidence="2" type="primary">UBC9_2</name>
    <name evidence="2" type="ORF">PGTUg99_011573</name>
</gene>
<dbReference type="EMBL" id="VDEP01000106">
    <property type="protein sequence ID" value="KAA1130745.1"/>
    <property type="molecule type" value="Genomic_DNA"/>
</dbReference>
<sequence length="67" mass="7512">MILIWSESDHAKTELMSVWIKIVLGIQDLMNDPNNADPAQLDAFSLYKSNRAAYDAKIKEQAKSMAA</sequence>
<dbReference type="Proteomes" id="UP000325313">
    <property type="component" value="Unassembled WGS sequence"/>
</dbReference>
<comment type="caution">
    <text evidence="2">The sequence shown here is derived from an EMBL/GenBank/DDBJ whole genome shotgun (WGS) entry which is preliminary data.</text>
</comment>
<dbReference type="Pfam" id="PF00179">
    <property type="entry name" value="UQ_con"/>
    <property type="match status" value="1"/>
</dbReference>
<proteinExistence type="predicted"/>
<reference evidence="2 3" key="1">
    <citation type="submission" date="2019-05" db="EMBL/GenBank/DDBJ databases">
        <title>Emergence of the Ug99 lineage of the wheat stem rust pathogen through somatic hybridization.</title>
        <authorList>
            <person name="Li F."/>
            <person name="Upadhyaya N.M."/>
            <person name="Sperschneider J."/>
            <person name="Matny O."/>
            <person name="Nguyen-Phuc H."/>
            <person name="Mago R."/>
            <person name="Raley C."/>
            <person name="Miller M.E."/>
            <person name="Silverstein K.A.T."/>
            <person name="Henningsen E."/>
            <person name="Hirsch C.D."/>
            <person name="Visser B."/>
            <person name="Pretorius Z.A."/>
            <person name="Steffenson B.J."/>
            <person name="Schwessinger B."/>
            <person name="Dodds P.N."/>
            <person name="Figueroa M."/>
        </authorList>
    </citation>
    <scope>NUCLEOTIDE SEQUENCE [LARGE SCALE GENOMIC DNA]</scope>
    <source>
        <strain evidence="2 3">Ug99</strain>
    </source>
</reference>
<evidence type="ECO:0000259" key="1">
    <source>
        <dbReference type="PROSITE" id="PS50127"/>
    </source>
</evidence>
<dbReference type="AlphaFoldDB" id="A0A5B0S0E5"/>
<organism evidence="2 3">
    <name type="scientific">Puccinia graminis f. sp. tritici</name>
    <dbReference type="NCBI Taxonomy" id="56615"/>
    <lineage>
        <taxon>Eukaryota</taxon>
        <taxon>Fungi</taxon>
        <taxon>Dikarya</taxon>
        <taxon>Basidiomycota</taxon>
        <taxon>Pucciniomycotina</taxon>
        <taxon>Pucciniomycetes</taxon>
        <taxon>Pucciniales</taxon>
        <taxon>Pucciniaceae</taxon>
        <taxon>Puccinia</taxon>
    </lineage>
</organism>
<name>A0A5B0S0E5_PUCGR</name>
<dbReference type="InterPro" id="IPR016135">
    <property type="entry name" value="UBQ-conjugating_enzyme/RWD"/>
</dbReference>
<feature type="domain" description="UBC core" evidence="1">
    <location>
        <begin position="1"/>
        <end position="67"/>
    </location>
</feature>
<evidence type="ECO:0000313" key="2">
    <source>
        <dbReference type="EMBL" id="KAA1130745.1"/>
    </source>
</evidence>
<protein>
    <submittedName>
        <fullName evidence="2">E2 SUMO-conjugating protein ubc9</fullName>
    </submittedName>
</protein>
<accession>A0A5B0S0E5</accession>
<dbReference type="PROSITE" id="PS50127">
    <property type="entry name" value="UBC_2"/>
    <property type="match status" value="1"/>
</dbReference>
<dbReference type="InterPro" id="IPR000608">
    <property type="entry name" value="UBC"/>
</dbReference>
<dbReference type="SUPFAM" id="SSF54495">
    <property type="entry name" value="UBC-like"/>
    <property type="match status" value="1"/>
</dbReference>
<dbReference type="Gene3D" id="3.10.110.10">
    <property type="entry name" value="Ubiquitin Conjugating Enzyme"/>
    <property type="match status" value="1"/>
</dbReference>